<accession>A0A7S4CZ67</accession>
<dbReference type="EMBL" id="HBJA01062848">
    <property type="protein sequence ID" value="CAE0811074.1"/>
    <property type="molecule type" value="Transcribed_RNA"/>
</dbReference>
<dbReference type="AlphaFoldDB" id="A0A7S4CZ67"/>
<evidence type="ECO:0000313" key="1">
    <source>
        <dbReference type="EMBL" id="CAE0811074.1"/>
    </source>
</evidence>
<reference evidence="1" key="1">
    <citation type="submission" date="2021-01" db="EMBL/GenBank/DDBJ databases">
        <authorList>
            <person name="Corre E."/>
            <person name="Pelletier E."/>
            <person name="Niang G."/>
            <person name="Scheremetjew M."/>
            <person name="Finn R."/>
            <person name="Kale V."/>
            <person name="Holt S."/>
            <person name="Cochrane G."/>
            <person name="Meng A."/>
            <person name="Brown T."/>
            <person name="Cohen L."/>
        </authorList>
    </citation>
    <scope>NUCLEOTIDE SEQUENCE</scope>
    <source>
        <strain evidence="1">CCMP1594</strain>
    </source>
</reference>
<organism evidence="1">
    <name type="scientific">Eutreptiella gymnastica</name>
    <dbReference type="NCBI Taxonomy" id="73025"/>
    <lineage>
        <taxon>Eukaryota</taxon>
        <taxon>Discoba</taxon>
        <taxon>Euglenozoa</taxon>
        <taxon>Euglenida</taxon>
        <taxon>Spirocuta</taxon>
        <taxon>Euglenophyceae</taxon>
        <taxon>Eutreptiales</taxon>
        <taxon>Eutreptiaceae</taxon>
        <taxon>Eutreptiella</taxon>
    </lineage>
</organism>
<protein>
    <submittedName>
        <fullName evidence="1">Uncharacterized protein</fullName>
    </submittedName>
</protein>
<sequence>MLVSLYEQDSSDKVGDSLIATLKGILVGQDTSSESQGQRVEQINKLLTELQFHNVLGWVEDRGAVLAQPIQMAEALCSHWTGVTQPKGDSLDNCRRYLQTLGLPPNFGVMARALFRPLTPELVQESLKRLSSYSSLGEDGVPASVFHKFSKFYEPLMLQVAANSFTLGSLPQEWALGLINWIPKCAGPATVTKLRPIALQTIKQQIALHRGR</sequence>
<gene>
    <name evidence="1" type="ORF">EGYM00163_LOCUS22222</name>
</gene>
<name>A0A7S4CZ67_9EUGL</name>
<proteinExistence type="predicted"/>